<dbReference type="Pfam" id="PF03625">
    <property type="entry name" value="DUF302"/>
    <property type="match status" value="1"/>
</dbReference>
<gene>
    <name evidence="2" type="ORF">DFR35_1594</name>
</gene>
<evidence type="ECO:0000259" key="1">
    <source>
        <dbReference type="Pfam" id="PF03625"/>
    </source>
</evidence>
<protein>
    <submittedName>
        <fullName evidence="2">Uncharacterized protein (DUF302 family)</fullName>
    </submittedName>
</protein>
<dbReference type="RefSeq" id="WP_121241376.1">
    <property type="nucleotide sequence ID" value="NZ_BHVV01000006.1"/>
</dbReference>
<feature type="domain" description="DUF302" evidence="1">
    <location>
        <begin position="37"/>
        <end position="91"/>
    </location>
</feature>
<dbReference type="Gene3D" id="3.30.310.70">
    <property type="entry name" value="TT1751-like domain"/>
    <property type="match status" value="1"/>
</dbReference>
<evidence type="ECO:0000313" key="3">
    <source>
        <dbReference type="Proteomes" id="UP000268908"/>
    </source>
</evidence>
<dbReference type="AlphaFoldDB" id="A0A497XD77"/>
<dbReference type="OrthoDB" id="5783872at2"/>
<evidence type="ECO:0000313" key="2">
    <source>
        <dbReference type="EMBL" id="RLJ64942.1"/>
    </source>
</evidence>
<keyword evidence="3" id="KW-1185">Reference proteome</keyword>
<dbReference type="CDD" id="cd14797">
    <property type="entry name" value="DUF302"/>
    <property type="match status" value="1"/>
</dbReference>
<dbReference type="EMBL" id="RCCI01000005">
    <property type="protein sequence ID" value="RLJ64942.1"/>
    <property type="molecule type" value="Genomic_DNA"/>
</dbReference>
<reference evidence="2 3" key="1">
    <citation type="submission" date="2018-10" db="EMBL/GenBank/DDBJ databases">
        <title>Genomic Encyclopedia of Type Strains, Phase IV (KMG-IV): sequencing the most valuable type-strain genomes for metagenomic binning, comparative biology and taxonomic classification.</title>
        <authorList>
            <person name="Goeker M."/>
        </authorList>
    </citation>
    <scope>NUCLEOTIDE SEQUENCE [LARGE SCALE GENOMIC DNA]</scope>
    <source>
        <strain evidence="2 3">DSM 26916</strain>
    </source>
</reference>
<sequence length="130" mass="14211">MELKRFAVRVSAAVAVERLSGAAAAVPMGLVAHINGQANCARKGIDVPPDQILEIFRPDFAVKVWAADKRAGLDIPIRIHVCEHEGKTWVACRMPSWIFEPYDSAALDAIGCELDEIFARILAALDDVKE</sequence>
<accession>A0A497XD77</accession>
<name>A0A497XD77_9PROT</name>
<comment type="caution">
    <text evidence="2">The sequence shown here is derived from an EMBL/GenBank/DDBJ whole genome shotgun (WGS) entry which is preliminary data.</text>
</comment>
<dbReference type="SUPFAM" id="SSF103247">
    <property type="entry name" value="TT1751-like"/>
    <property type="match status" value="1"/>
</dbReference>
<organism evidence="2 3">
    <name type="scientific">Sulfurisoma sediminicola</name>
    <dbReference type="NCBI Taxonomy" id="1381557"/>
    <lineage>
        <taxon>Bacteria</taxon>
        <taxon>Pseudomonadati</taxon>
        <taxon>Pseudomonadota</taxon>
        <taxon>Betaproteobacteria</taxon>
        <taxon>Nitrosomonadales</taxon>
        <taxon>Sterolibacteriaceae</taxon>
        <taxon>Sulfurisoma</taxon>
    </lineage>
</organism>
<dbReference type="InterPro" id="IPR035923">
    <property type="entry name" value="TT1751-like_sf"/>
</dbReference>
<proteinExistence type="predicted"/>
<dbReference type="InterPro" id="IPR005180">
    <property type="entry name" value="DUF302"/>
</dbReference>
<dbReference type="Proteomes" id="UP000268908">
    <property type="component" value="Unassembled WGS sequence"/>
</dbReference>